<dbReference type="EMBL" id="VSSQ01000111">
    <property type="protein sequence ID" value="MPL77899.1"/>
    <property type="molecule type" value="Genomic_DNA"/>
</dbReference>
<accession>A0A644UGA4</accession>
<evidence type="ECO:0000313" key="1">
    <source>
        <dbReference type="EMBL" id="MPL77899.1"/>
    </source>
</evidence>
<sequence length="84" mass="9991">MSGSEYRRTVTFACPHCFGIEAKEFWVRDLDELRRKRIRCPVCGSVMLRVDSEKEEYLVSLSKIAFRKMHDAIARQEEDHYAHR</sequence>
<proteinExistence type="predicted"/>
<organism evidence="1">
    <name type="scientific">bioreactor metagenome</name>
    <dbReference type="NCBI Taxonomy" id="1076179"/>
    <lineage>
        <taxon>unclassified sequences</taxon>
        <taxon>metagenomes</taxon>
        <taxon>ecological metagenomes</taxon>
    </lineage>
</organism>
<protein>
    <submittedName>
        <fullName evidence="1">Uncharacterized protein</fullName>
    </submittedName>
</protein>
<reference evidence="1" key="1">
    <citation type="submission" date="2019-08" db="EMBL/GenBank/DDBJ databases">
        <authorList>
            <person name="Kucharzyk K."/>
            <person name="Murdoch R.W."/>
            <person name="Higgins S."/>
            <person name="Loffler F."/>
        </authorList>
    </citation>
    <scope>NUCLEOTIDE SEQUENCE</scope>
</reference>
<comment type="caution">
    <text evidence="1">The sequence shown here is derived from an EMBL/GenBank/DDBJ whole genome shotgun (WGS) entry which is preliminary data.</text>
</comment>
<dbReference type="AlphaFoldDB" id="A0A644UGA4"/>
<gene>
    <name evidence="1" type="ORF">SDC9_23759</name>
</gene>
<name>A0A644UGA4_9ZZZZ</name>